<accession>A0A4P6Q4L8</accession>
<gene>
    <name evidence="2" type="ORF">EKD16_09365</name>
</gene>
<dbReference type="AlphaFoldDB" id="A0A4P6Q4L8"/>
<feature type="region of interest" description="Disordered" evidence="1">
    <location>
        <begin position="1"/>
        <end position="26"/>
    </location>
</feature>
<dbReference type="KEGG" id="strr:EKD16_09365"/>
<feature type="compositionally biased region" description="Basic residues" evidence="1">
    <location>
        <begin position="17"/>
        <end position="26"/>
    </location>
</feature>
<proteinExistence type="predicted"/>
<name>A0A4P6Q4L8_9ACTN</name>
<evidence type="ECO:0000313" key="3">
    <source>
        <dbReference type="Proteomes" id="UP000292235"/>
    </source>
</evidence>
<reference evidence="2 3" key="1">
    <citation type="submission" date="2019-02" db="EMBL/GenBank/DDBJ databases">
        <authorList>
            <person name="Khodamoradi S."/>
            <person name="Hahnke R.L."/>
            <person name="Kaempfer P."/>
            <person name="Schumann P."/>
            <person name="Rohde M."/>
            <person name="Steinert M."/>
            <person name="Luzhetskyy A."/>
            <person name="Wink J."/>
            <person name="Ruckert C."/>
        </authorList>
    </citation>
    <scope>NUCLEOTIDE SEQUENCE [LARGE SCALE GENOMIC DNA]</scope>
    <source>
        <strain evidence="2 3">M2</strain>
    </source>
</reference>
<feature type="compositionally biased region" description="Polar residues" evidence="1">
    <location>
        <begin position="1"/>
        <end position="15"/>
    </location>
</feature>
<evidence type="ECO:0000256" key="1">
    <source>
        <dbReference type="SAM" id="MobiDB-lite"/>
    </source>
</evidence>
<protein>
    <submittedName>
        <fullName evidence="2">Uncharacterized protein</fullName>
    </submittedName>
</protein>
<keyword evidence="3" id="KW-1185">Reference proteome</keyword>
<evidence type="ECO:0000313" key="2">
    <source>
        <dbReference type="EMBL" id="QBI53667.1"/>
    </source>
</evidence>
<dbReference type="Proteomes" id="UP000292235">
    <property type="component" value="Chromosome"/>
</dbReference>
<dbReference type="EMBL" id="CP036455">
    <property type="protein sequence ID" value="QBI53667.1"/>
    <property type="molecule type" value="Genomic_DNA"/>
</dbReference>
<sequence>MTNTIGSIRTGTPQTLPRRRPSHRRYSPWRALSSRIRPYVRLAEQRGELLLYGADGTYGAYGTYGLPGEAR</sequence>
<organism evidence="2 3">
    <name type="scientific">Streptomonospora litoralis</name>
    <dbReference type="NCBI Taxonomy" id="2498135"/>
    <lineage>
        <taxon>Bacteria</taxon>
        <taxon>Bacillati</taxon>
        <taxon>Actinomycetota</taxon>
        <taxon>Actinomycetes</taxon>
        <taxon>Streptosporangiales</taxon>
        <taxon>Nocardiopsidaceae</taxon>
        <taxon>Streptomonospora</taxon>
    </lineage>
</organism>